<name>A0ABU3AKV7_9ACTN</name>
<keyword evidence="3" id="KW-0808">Transferase</keyword>
<evidence type="ECO:0000313" key="7">
    <source>
        <dbReference type="EMBL" id="MDT0610824.1"/>
    </source>
</evidence>
<dbReference type="SUPFAM" id="SSF53756">
    <property type="entry name" value="UDP-Glycosyltransferase/glycogen phosphorylase"/>
    <property type="match status" value="1"/>
</dbReference>
<dbReference type="RefSeq" id="WP_311572336.1">
    <property type="nucleotide sequence ID" value="NZ_JAVRFH010000009.1"/>
</dbReference>
<dbReference type="InterPro" id="IPR030953">
    <property type="entry name" value="Glycosyl_450act"/>
</dbReference>
<dbReference type="InterPro" id="IPR048284">
    <property type="entry name" value="EryCIII-like_N"/>
</dbReference>
<evidence type="ECO:0000259" key="6">
    <source>
        <dbReference type="Pfam" id="PF21036"/>
    </source>
</evidence>
<evidence type="ECO:0000313" key="8">
    <source>
        <dbReference type="Proteomes" id="UP001180724"/>
    </source>
</evidence>
<evidence type="ECO:0000256" key="3">
    <source>
        <dbReference type="ARBA" id="ARBA00022679"/>
    </source>
</evidence>
<evidence type="ECO:0000256" key="1">
    <source>
        <dbReference type="ARBA" id="ARBA00006962"/>
    </source>
</evidence>
<accession>A0ABU3AKV7</accession>
<dbReference type="PANTHER" id="PTHR48050:SF13">
    <property type="entry name" value="STEROL 3-BETA-GLUCOSYLTRANSFERASE UGT80A2"/>
    <property type="match status" value="1"/>
</dbReference>
<feature type="domain" description="Erythromycin biosynthesis protein CIII-like C-terminal" evidence="5">
    <location>
        <begin position="276"/>
        <end position="418"/>
    </location>
</feature>
<feature type="domain" description="Erythromycin biosynthesis protein CIII-like N-terminal" evidence="6">
    <location>
        <begin position="22"/>
        <end position="259"/>
    </location>
</feature>
<protein>
    <submittedName>
        <fullName evidence="7">Activator-dependent family glycosyltransferase</fullName>
    </submittedName>
</protein>
<dbReference type="Pfam" id="PF21036">
    <property type="entry name" value="EryCIII-like_N"/>
    <property type="match status" value="1"/>
</dbReference>
<evidence type="ECO:0000259" key="5">
    <source>
        <dbReference type="Pfam" id="PF06722"/>
    </source>
</evidence>
<dbReference type="InterPro" id="IPR050426">
    <property type="entry name" value="Glycosyltransferase_28"/>
</dbReference>
<dbReference type="NCBIfam" id="TIGR04516">
    <property type="entry name" value="glycosyl_450act"/>
    <property type="match status" value="1"/>
</dbReference>
<comment type="caution">
    <text evidence="7">The sequence shown here is derived from an EMBL/GenBank/DDBJ whole genome shotgun (WGS) entry which is preliminary data.</text>
</comment>
<keyword evidence="8" id="KW-1185">Reference proteome</keyword>
<keyword evidence="4" id="KW-0045">Antibiotic biosynthesis</keyword>
<dbReference type="InterPro" id="IPR002213">
    <property type="entry name" value="UDP_glucos_trans"/>
</dbReference>
<gene>
    <name evidence="7" type="ORF">RM812_11365</name>
</gene>
<reference evidence="7" key="1">
    <citation type="submission" date="2024-05" db="EMBL/GenBank/DDBJ databases">
        <title>30 novel species of actinomycetes from the DSMZ collection.</title>
        <authorList>
            <person name="Nouioui I."/>
        </authorList>
    </citation>
    <scope>NUCLEOTIDE SEQUENCE</scope>
    <source>
        <strain evidence="7">DSM 40712</strain>
    </source>
</reference>
<sequence length="425" mass="46762">MRVLFTVFASRAHTYNLVPLAWALRAAGHEVCVATHPDTLETVTATGLPVVAVGERLGMGSTSQAKGSSNHEVLSRGLSAPYEEQREGGWDHALAELTMACGVRYEYLADQSYLDDLVRFCDFWRPDLVIWDALTFAGAIAARSCGAAHARMLFGLDLINRLYQDYRALRAEQPPERRDDPLGDWLTGRLDRIGTRFTPELEEELVTGQWTIDPLPPWIRLPTALHHVPVRYVPYNGPTGVPDWLAEPPARRRVCLTLGLSMREDVGDATVSAGHLLGAFEGLDVELVATLDASQVGSVTVPENVRLVDFVPLNELLPTCSAVVHQAGLGTHGNVMVHGVPEVIVADPFWDELERGRMSERHGTGVCLAPGDLTPERLREAVLRVLDDPSYRHAAAEVRRKLSEVPAPAEVVPVLEELTARHRRG</sequence>
<evidence type="ECO:0000256" key="4">
    <source>
        <dbReference type="ARBA" id="ARBA00023194"/>
    </source>
</evidence>
<dbReference type="CDD" id="cd03784">
    <property type="entry name" value="GT1_Gtf-like"/>
    <property type="match status" value="1"/>
</dbReference>
<keyword evidence="2" id="KW-0328">Glycosyltransferase</keyword>
<dbReference type="Pfam" id="PF06722">
    <property type="entry name" value="EryCIII-like_C"/>
    <property type="match status" value="1"/>
</dbReference>
<dbReference type="InterPro" id="IPR010610">
    <property type="entry name" value="EryCIII-like_C"/>
</dbReference>
<dbReference type="Gene3D" id="3.40.50.2000">
    <property type="entry name" value="Glycogen Phosphorylase B"/>
    <property type="match status" value="2"/>
</dbReference>
<dbReference type="Proteomes" id="UP001180724">
    <property type="component" value="Unassembled WGS sequence"/>
</dbReference>
<evidence type="ECO:0000256" key="2">
    <source>
        <dbReference type="ARBA" id="ARBA00022676"/>
    </source>
</evidence>
<dbReference type="EMBL" id="JAVRFH010000009">
    <property type="protein sequence ID" value="MDT0610824.1"/>
    <property type="molecule type" value="Genomic_DNA"/>
</dbReference>
<dbReference type="PANTHER" id="PTHR48050">
    <property type="entry name" value="STEROL 3-BETA-GLUCOSYLTRANSFERASE"/>
    <property type="match status" value="1"/>
</dbReference>
<comment type="similarity">
    <text evidence="1">Belongs to the glycosyltransferase 28 family.</text>
</comment>
<proteinExistence type="inferred from homology"/>
<organism evidence="7 8">
    <name type="scientific">Streptomyces lancefieldiae</name>
    <dbReference type="NCBI Taxonomy" id="3075520"/>
    <lineage>
        <taxon>Bacteria</taxon>
        <taxon>Bacillati</taxon>
        <taxon>Actinomycetota</taxon>
        <taxon>Actinomycetes</taxon>
        <taxon>Kitasatosporales</taxon>
        <taxon>Streptomycetaceae</taxon>
        <taxon>Streptomyces</taxon>
    </lineage>
</organism>